<dbReference type="PANTHER" id="PTHR33794">
    <property type="entry name" value="BACILLOLYSIN"/>
    <property type="match status" value="1"/>
</dbReference>
<gene>
    <name evidence="8" type="ORF">NA66_104814</name>
</gene>
<dbReference type="InterPro" id="IPR011096">
    <property type="entry name" value="FTP_domain"/>
</dbReference>
<dbReference type="PANTHER" id="PTHR33794:SF1">
    <property type="entry name" value="BACILLOLYSIN"/>
    <property type="match status" value="1"/>
</dbReference>
<dbReference type="SUPFAM" id="SSF55486">
    <property type="entry name" value="Metalloproteases ('zincins'), catalytic domain"/>
    <property type="match status" value="1"/>
</dbReference>
<organism evidence="8 9">
    <name type="scientific">Burkholderia pyrrocinia</name>
    <name type="common">Pseudomonas pyrrocinia</name>
    <dbReference type="NCBI Taxonomy" id="60550"/>
    <lineage>
        <taxon>Bacteria</taxon>
        <taxon>Pseudomonadati</taxon>
        <taxon>Pseudomonadota</taxon>
        <taxon>Betaproteobacteria</taxon>
        <taxon>Burkholderiales</taxon>
        <taxon>Burkholderiaceae</taxon>
        <taxon>Burkholderia</taxon>
        <taxon>Burkholderia cepacia complex</taxon>
    </lineage>
</organism>
<reference evidence="8 9" key="1">
    <citation type="submission" date="2018-05" db="EMBL/GenBank/DDBJ databases">
        <title>Comparative genomics of bacterial root endophytes of switchgrass collected from native prairies over two seasons.</title>
        <authorList>
            <person name="Tang Y."/>
        </authorList>
    </citation>
    <scope>NUCLEOTIDE SEQUENCE [LARGE SCALE GENOMIC DNA]</scope>
    <source>
        <strain evidence="8 9">NFIX32</strain>
    </source>
</reference>
<dbReference type="InterPro" id="IPR050728">
    <property type="entry name" value="Zinc_Metalloprotease_M4"/>
</dbReference>
<feature type="signal peptide" evidence="6">
    <location>
        <begin position="1"/>
        <end position="24"/>
    </location>
</feature>
<dbReference type="GO" id="GO:0008237">
    <property type="term" value="F:metallopeptidase activity"/>
    <property type="evidence" value="ECO:0007669"/>
    <property type="project" value="UniProtKB-KW"/>
</dbReference>
<dbReference type="Proteomes" id="UP000247755">
    <property type="component" value="Unassembled WGS sequence"/>
</dbReference>
<evidence type="ECO:0000259" key="7">
    <source>
        <dbReference type="Pfam" id="PF07504"/>
    </source>
</evidence>
<feature type="domain" description="FTP" evidence="7">
    <location>
        <begin position="115"/>
        <end position="150"/>
    </location>
</feature>
<dbReference type="AlphaFoldDB" id="A0A318I9J3"/>
<dbReference type="GO" id="GO:0046872">
    <property type="term" value="F:metal ion binding"/>
    <property type="evidence" value="ECO:0007669"/>
    <property type="project" value="UniProtKB-KW"/>
</dbReference>
<accession>A0A318I9J3</accession>
<keyword evidence="4" id="KW-0862">Zinc</keyword>
<comment type="caution">
    <text evidence="8">The sequence shown here is derived from an EMBL/GenBank/DDBJ whole genome shotgun (WGS) entry which is preliminary data.</text>
</comment>
<keyword evidence="6" id="KW-0732">Signal</keyword>
<protein>
    <submittedName>
        <fullName evidence="8">Fungalysin/thermolysin propeptide</fullName>
    </submittedName>
</protein>
<evidence type="ECO:0000256" key="5">
    <source>
        <dbReference type="ARBA" id="ARBA00023049"/>
    </source>
</evidence>
<dbReference type="InterPro" id="IPR001842">
    <property type="entry name" value="Peptidase_M36"/>
</dbReference>
<proteinExistence type="predicted"/>
<evidence type="ECO:0000256" key="4">
    <source>
        <dbReference type="ARBA" id="ARBA00022833"/>
    </source>
</evidence>
<dbReference type="Gene3D" id="3.10.170.10">
    <property type="match status" value="1"/>
</dbReference>
<evidence type="ECO:0000313" key="8">
    <source>
        <dbReference type="EMBL" id="PXX21591.1"/>
    </source>
</evidence>
<evidence type="ECO:0000256" key="3">
    <source>
        <dbReference type="ARBA" id="ARBA00022801"/>
    </source>
</evidence>
<evidence type="ECO:0000256" key="2">
    <source>
        <dbReference type="ARBA" id="ARBA00022723"/>
    </source>
</evidence>
<dbReference type="Pfam" id="PF02128">
    <property type="entry name" value="Peptidase_M36"/>
    <property type="match status" value="1"/>
</dbReference>
<evidence type="ECO:0000256" key="6">
    <source>
        <dbReference type="SAM" id="SignalP"/>
    </source>
</evidence>
<dbReference type="EMBL" id="QJJY01000048">
    <property type="protein sequence ID" value="PXX21591.1"/>
    <property type="molecule type" value="Genomic_DNA"/>
</dbReference>
<keyword evidence="2" id="KW-0479">Metal-binding</keyword>
<keyword evidence="1" id="KW-0645">Protease</keyword>
<name>A0A318I9J3_BURPY</name>
<sequence length="568" mass="61757">MSTIPKPLILALRFTILCSLVSPAAGGSKMGLNQDQLKQVGLVRGERMPPVLMDKIDGQYRHDGVAMMLSAPAFRAKLADNISMAREFVLTRARQLGLSDTDATNLIVTAQREDGDFAIVRFQQQVSGFPVYGSNIAVTVASDGQILYVANDTVPAAKTVSTKLFAVDQQQALDRTRSYLGSSAFSHTDTRQIAFVDATGTHAAWQIRAVAQDGPKGDWEVVIDAASGEVLRAVDRSLGLKGRGLIFNPDPLSPTRSSYGSSGYQDDNDASSPQLHAAQFPAIFPLSLSKGLYKLSGPYATCIDFETPRDNACPVSTEKSLYFDRSNKYFEAVNAYYHLNSYLHYVNKALGIQAMPYQYSGGVQYDPHGLDGADNSHYMPSIGKLAFGQGGVDDAEDADVVIHELGHGLHDWLTNGNLSQIEGLSEGVGDYLAAGYSRDFQQWSSTDVQYNWVMNWDGHNEFWSGRTTNWHIGRTYPTSVRSSSIHQAGQYWASCNLVARDAIGGKAMDKAFLKGISMTNASSNQKAAAQAVVIAAVKMGYSKFQIESIANAYNNSCTYDVSIPMSST</sequence>
<feature type="chain" id="PRO_5016300868" evidence="6">
    <location>
        <begin position="25"/>
        <end position="568"/>
    </location>
</feature>
<keyword evidence="3" id="KW-0378">Hydrolase</keyword>
<keyword evidence="5" id="KW-0482">Metalloprotease</keyword>
<evidence type="ECO:0000256" key="1">
    <source>
        <dbReference type="ARBA" id="ARBA00022670"/>
    </source>
</evidence>
<dbReference type="GO" id="GO:0006508">
    <property type="term" value="P:proteolysis"/>
    <property type="evidence" value="ECO:0007669"/>
    <property type="project" value="UniProtKB-KW"/>
</dbReference>
<evidence type="ECO:0000313" key="9">
    <source>
        <dbReference type="Proteomes" id="UP000247755"/>
    </source>
</evidence>
<dbReference type="Pfam" id="PF07504">
    <property type="entry name" value="FTP"/>
    <property type="match status" value="1"/>
</dbReference>
<dbReference type="RefSeq" id="WP_072445334.1">
    <property type="nucleotide sequence ID" value="NZ_QJJY01000048.1"/>
</dbReference>